<comment type="caution">
    <text evidence="1">The sequence shown here is derived from an EMBL/GenBank/DDBJ whole genome shotgun (WGS) entry which is preliminary data.</text>
</comment>
<dbReference type="EMBL" id="QFQP01000051">
    <property type="protein sequence ID" value="PZR04846.1"/>
    <property type="molecule type" value="Genomic_DNA"/>
</dbReference>
<evidence type="ECO:0000313" key="2">
    <source>
        <dbReference type="Proteomes" id="UP000249061"/>
    </source>
</evidence>
<sequence>MNGLSRLGVSWSLYDASASFDDPVMCMGSPKLKKHGWSPGGFDLSHVSFEAQCAKWGAHLLNSGSAVTRVGDAEFLAERAFVRPVDDSKSFSGRVMTRDEFLALPKDALVQLAEPREILTASRFWSLRGEVVAHSVYARGG</sequence>
<dbReference type="Proteomes" id="UP000249061">
    <property type="component" value="Unassembled WGS sequence"/>
</dbReference>
<proteinExistence type="predicted"/>
<dbReference type="AlphaFoldDB" id="A0A2W5SZ20"/>
<name>A0A2W5SZ20_9BACT</name>
<accession>A0A2W5SZ20</accession>
<evidence type="ECO:0000313" key="1">
    <source>
        <dbReference type="EMBL" id="PZR04846.1"/>
    </source>
</evidence>
<organism evidence="1 2">
    <name type="scientific">Archangium gephyra</name>
    <dbReference type="NCBI Taxonomy" id="48"/>
    <lineage>
        <taxon>Bacteria</taxon>
        <taxon>Pseudomonadati</taxon>
        <taxon>Myxococcota</taxon>
        <taxon>Myxococcia</taxon>
        <taxon>Myxococcales</taxon>
        <taxon>Cystobacterineae</taxon>
        <taxon>Archangiaceae</taxon>
        <taxon>Archangium</taxon>
    </lineage>
</organism>
<protein>
    <submittedName>
        <fullName evidence="1">Uncharacterized protein</fullName>
    </submittedName>
</protein>
<gene>
    <name evidence="1" type="ORF">DI536_33405</name>
</gene>
<reference evidence="1 2" key="1">
    <citation type="submission" date="2017-08" db="EMBL/GenBank/DDBJ databases">
        <title>Infants hospitalized years apart are colonized by the same room-sourced microbial strains.</title>
        <authorList>
            <person name="Brooks B."/>
            <person name="Olm M.R."/>
            <person name="Firek B.A."/>
            <person name="Baker R."/>
            <person name="Thomas B.C."/>
            <person name="Morowitz M.J."/>
            <person name="Banfield J.F."/>
        </authorList>
    </citation>
    <scope>NUCLEOTIDE SEQUENCE [LARGE SCALE GENOMIC DNA]</scope>
    <source>
        <strain evidence="1">S2_003_000_R2_14</strain>
    </source>
</reference>